<evidence type="ECO:0000313" key="5">
    <source>
        <dbReference type="Proteomes" id="UP000668403"/>
    </source>
</evidence>
<dbReference type="AlphaFoldDB" id="A0A939QCU3"/>
<feature type="signal peptide" evidence="3">
    <location>
        <begin position="1"/>
        <end position="28"/>
    </location>
</feature>
<dbReference type="InterPro" id="IPR043504">
    <property type="entry name" value="Peptidase_S1_PA_chymotrypsin"/>
</dbReference>
<evidence type="ECO:0000256" key="2">
    <source>
        <dbReference type="SAM" id="Phobius"/>
    </source>
</evidence>
<dbReference type="InterPro" id="IPR009003">
    <property type="entry name" value="Peptidase_S1_PA"/>
</dbReference>
<accession>A0A939QCU3</accession>
<feature type="compositionally biased region" description="Acidic residues" evidence="1">
    <location>
        <begin position="656"/>
        <end position="666"/>
    </location>
</feature>
<evidence type="ECO:0000256" key="1">
    <source>
        <dbReference type="SAM" id="MobiDB-lite"/>
    </source>
</evidence>
<dbReference type="InterPro" id="IPR013783">
    <property type="entry name" value="Ig-like_fold"/>
</dbReference>
<feature type="region of interest" description="Disordered" evidence="1">
    <location>
        <begin position="159"/>
        <end position="189"/>
    </location>
</feature>
<proteinExistence type="predicted"/>
<protein>
    <recommendedName>
        <fullName evidence="6">Gram-positive cocci surface proteins LPxTG domain-containing protein</fullName>
    </recommendedName>
</protein>
<dbReference type="RefSeq" id="WP_208235869.1">
    <property type="nucleotide sequence ID" value="NZ_BAAAQU010000001.1"/>
</dbReference>
<keyword evidence="2" id="KW-0472">Membrane</keyword>
<evidence type="ECO:0000313" key="4">
    <source>
        <dbReference type="EMBL" id="MBO2988480.1"/>
    </source>
</evidence>
<feature type="chain" id="PRO_5036829802" description="Gram-positive cocci surface proteins LPxTG domain-containing protein" evidence="3">
    <location>
        <begin position="29"/>
        <end position="705"/>
    </location>
</feature>
<feature type="transmembrane region" description="Helical" evidence="2">
    <location>
        <begin position="675"/>
        <end position="696"/>
    </location>
</feature>
<keyword evidence="2" id="KW-1133">Transmembrane helix</keyword>
<feature type="region of interest" description="Disordered" evidence="1">
    <location>
        <begin position="631"/>
        <end position="668"/>
    </location>
</feature>
<keyword evidence="2" id="KW-0812">Transmembrane</keyword>
<feature type="compositionally biased region" description="Low complexity" evidence="1">
    <location>
        <begin position="165"/>
        <end position="179"/>
    </location>
</feature>
<dbReference type="Gene3D" id="2.40.10.10">
    <property type="entry name" value="Trypsin-like serine proteases"/>
    <property type="match status" value="2"/>
</dbReference>
<gene>
    <name evidence="4" type="ORF">J4H85_00510</name>
</gene>
<sequence>MTKRRPLALGAAATIGLGSLFFAAPALAEDAAPGTDQSEEVGSSQESGSAVAQKMSDAELLDAAGIDRILGSSASAEGVKLFTTEAAEDAGSDEAIEELLNREGADELFELTGPLEPIAQNDVVGGAGYLFQTPTSAAACSIGFTAWSPEGDPALLTAGHCAEGSSPATSRSTPSSDPANGGDGGELLDGAPLGNFGAYQFGGVNGANEDGDPLGTDVAVIDDINESFDLKPAVTDWSTASSDDLSAGAIEVTGVGTVAVGDTVQQSGRTTGGNSGKVLIANDWLPVEDDAGNRYVRGFAAEIPVDGGDSGGAVMSGGNAVGIASAKGTLRNNGTGEEIKILWAADIQNALGQTDGYAVQLHIDAPSAPSATKVGAGATITGEAPAGATRVFVDGEERPVENGQYSFVAPEEYGDASVELVAANSGFDRSESTVYEFEVGLAKPMVNAVDQDSSDVTVTGTGVPGAQVTATIDDPEGTIETATVGENGDWSVNYDLEVGEYTVTATQEADGETSDEQTASVIVRPIEPKITSIAPGQEFENAQAPAGVSGTGIPGAKVTLDLTQSETASAMVDGANETVDVQPDGTWSVNFEGAVGAGSYNLSVTQTENEVASYETTVSFVVLAAPNDTDANGGGGDNGAADAGGAADGGDNGTGGDDEAGTDDGDLANTGAGSMLPFALGAVLLLAAGGGAILIAQRRQAGAEL</sequence>
<reference evidence="4" key="1">
    <citation type="submission" date="2021-03" db="EMBL/GenBank/DDBJ databases">
        <title>Leucobacter chromiisoli sp. nov., isolated from chromium-containing soil of chemical plant.</title>
        <authorList>
            <person name="Xu Z."/>
        </authorList>
    </citation>
    <scope>NUCLEOTIDE SEQUENCE</scope>
    <source>
        <strain evidence="4">K 70/01</strain>
    </source>
</reference>
<feature type="region of interest" description="Disordered" evidence="1">
    <location>
        <begin position="31"/>
        <end position="54"/>
    </location>
</feature>
<dbReference type="GO" id="GO:0005975">
    <property type="term" value="P:carbohydrate metabolic process"/>
    <property type="evidence" value="ECO:0007669"/>
    <property type="project" value="UniProtKB-ARBA"/>
</dbReference>
<comment type="caution">
    <text evidence="4">The sequence shown here is derived from an EMBL/GenBank/DDBJ whole genome shotgun (WGS) entry which is preliminary data.</text>
</comment>
<name>A0A939QCU3_9MICO</name>
<dbReference type="Proteomes" id="UP000668403">
    <property type="component" value="Unassembled WGS sequence"/>
</dbReference>
<keyword evidence="5" id="KW-1185">Reference proteome</keyword>
<feature type="compositionally biased region" description="Gly residues" evidence="1">
    <location>
        <begin position="646"/>
        <end position="655"/>
    </location>
</feature>
<dbReference type="EMBL" id="JAGFBF010000001">
    <property type="protein sequence ID" value="MBO2988480.1"/>
    <property type="molecule type" value="Genomic_DNA"/>
</dbReference>
<keyword evidence="3" id="KW-0732">Signal</keyword>
<evidence type="ECO:0008006" key="6">
    <source>
        <dbReference type="Google" id="ProtNLM"/>
    </source>
</evidence>
<dbReference type="SUPFAM" id="SSF50494">
    <property type="entry name" value="Trypsin-like serine proteases"/>
    <property type="match status" value="1"/>
</dbReference>
<feature type="compositionally biased region" description="Low complexity" evidence="1">
    <location>
        <begin position="40"/>
        <end position="53"/>
    </location>
</feature>
<dbReference type="CDD" id="cd21112">
    <property type="entry name" value="alphaLP-like"/>
    <property type="match status" value="1"/>
</dbReference>
<dbReference type="Gene3D" id="2.60.40.10">
    <property type="entry name" value="Immunoglobulins"/>
    <property type="match status" value="2"/>
</dbReference>
<organism evidence="4 5">
    <name type="scientific">Leucobacter tardus</name>
    <dbReference type="NCBI Taxonomy" id="501483"/>
    <lineage>
        <taxon>Bacteria</taxon>
        <taxon>Bacillati</taxon>
        <taxon>Actinomycetota</taxon>
        <taxon>Actinomycetes</taxon>
        <taxon>Micrococcales</taxon>
        <taxon>Microbacteriaceae</taxon>
        <taxon>Leucobacter</taxon>
    </lineage>
</organism>
<evidence type="ECO:0000256" key="3">
    <source>
        <dbReference type="SAM" id="SignalP"/>
    </source>
</evidence>